<accession>A0A918IN60</accession>
<dbReference type="InterPro" id="IPR004013">
    <property type="entry name" value="PHP_dom"/>
</dbReference>
<evidence type="ECO:0000259" key="2">
    <source>
        <dbReference type="Pfam" id="PF02811"/>
    </source>
</evidence>
<dbReference type="EMBL" id="BMWP01000002">
    <property type="protein sequence ID" value="GGW23386.1"/>
    <property type="molecule type" value="Genomic_DNA"/>
</dbReference>
<feature type="transmembrane region" description="Helical" evidence="1">
    <location>
        <begin position="455"/>
        <end position="475"/>
    </location>
</feature>
<feature type="transmembrane region" description="Helical" evidence="1">
    <location>
        <begin position="113"/>
        <end position="133"/>
    </location>
</feature>
<dbReference type="GO" id="GO:0035312">
    <property type="term" value="F:5'-3' DNA exonuclease activity"/>
    <property type="evidence" value="ECO:0007669"/>
    <property type="project" value="TreeGrafter"/>
</dbReference>
<dbReference type="Pfam" id="PF02811">
    <property type="entry name" value="PHP"/>
    <property type="match status" value="1"/>
</dbReference>
<dbReference type="Gene3D" id="3.20.20.140">
    <property type="entry name" value="Metal-dependent hydrolases"/>
    <property type="match status" value="1"/>
</dbReference>
<feature type="transmembrane region" description="Helical" evidence="1">
    <location>
        <begin position="75"/>
        <end position="92"/>
    </location>
</feature>
<gene>
    <name evidence="3" type="ORF">GCM10007383_04430</name>
</gene>
<name>A0A918IN60_9FLAO</name>
<evidence type="ECO:0000313" key="4">
    <source>
        <dbReference type="Proteomes" id="UP000634668"/>
    </source>
</evidence>
<keyword evidence="1" id="KW-0812">Transmembrane</keyword>
<protein>
    <recommendedName>
        <fullName evidence="2">PHP domain-containing protein</fullName>
    </recommendedName>
</protein>
<dbReference type="PANTHER" id="PTHR42924">
    <property type="entry name" value="EXONUCLEASE"/>
    <property type="match status" value="1"/>
</dbReference>
<feature type="transmembrane region" description="Helical" evidence="1">
    <location>
        <begin position="9"/>
        <end position="30"/>
    </location>
</feature>
<dbReference type="RefSeq" id="WP_026812189.1">
    <property type="nucleotide sequence ID" value="NZ_BMWP01000002.1"/>
</dbReference>
<feature type="domain" description="PHP" evidence="2">
    <location>
        <begin position="150"/>
        <end position="205"/>
    </location>
</feature>
<keyword evidence="1" id="KW-1133">Transmembrane helix</keyword>
<dbReference type="AlphaFoldDB" id="A0A918IN60"/>
<dbReference type="InterPro" id="IPR052018">
    <property type="entry name" value="PHP_domain"/>
</dbReference>
<evidence type="ECO:0000313" key="3">
    <source>
        <dbReference type="EMBL" id="GGW23386.1"/>
    </source>
</evidence>
<dbReference type="Proteomes" id="UP000634668">
    <property type="component" value="Unassembled WGS sequence"/>
</dbReference>
<keyword evidence="4" id="KW-1185">Reference proteome</keyword>
<dbReference type="SUPFAM" id="SSF89550">
    <property type="entry name" value="PHP domain-like"/>
    <property type="match status" value="1"/>
</dbReference>
<proteinExistence type="predicted"/>
<organism evidence="3 4">
    <name type="scientific">Arenibacter certesii</name>
    <dbReference type="NCBI Taxonomy" id="228955"/>
    <lineage>
        <taxon>Bacteria</taxon>
        <taxon>Pseudomonadati</taxon>
        <taxon>Bacteroidota</taxon>
        <taxon>Flavobacteriia</taxon>
        <taxon>Flavobacteriales</taxon>
        <taxon>Flavobacteriaceae</taxon>
        <taxon>Arenibacter</taxon>
    </lineage>
</organism>
<reference evidence="3" key="1">
    <citation type="journal article" date="2014" name="Int. J. Syst. Evol. Microbiol.">
        <title>Complete genome sequence of Corynebacterium casei LMG S-19264T (=DSM 44701T), isolated from a smear-ripened cheese.</title>
        <authorList>
            <consortium name="US DOE Joint Genome Institute (JGI-PGF)"/>
            <person name="Walter F."/>
            <person name="Albersmeier A."/>
            <person name="Kalinowski J."/>
            <person name="Ruckert C."/>
        </authorList>
    </citation>
    <scope>NUCLEOTIDE SEQUENCE</scope>
    <source>
        <strain evidence="3">KCTC 12113</strain>
    </source>
</reference>
<dbReference type="GO" id="GO:0004534">
    <property type="term" value="F:5'-3' RNA exonuclease activity"/>
    <property type="evidence" value="ECO:0007669"/>
    <property type="project" value="TreeGrafter"/>
</dbReference>
<dbReference type="InterPro" id="IPR016195">
    <property type="entry name" value="Pol/histidinol_Pase-like"/>
</dbReference>
<feature type="transmembrane region" description="Helical" evidence="1">
    <location>
        <begin position="416"/>
        <end position="435"/>
    </location>
</feature>
<comment type="caution">
    <text evidence="3">The sequence shown here is derived from an EMBL/GenBank/DDBJ whole genome shotgun (WGS) entry which is preliminary data.</text>
</comment>
<sequence>MRKEKWDEIIIGIVGPLLLLILVLLFPFPIEIINALTVQPVADFSIHIPVWRMLFEPIFGPLLFFNRAVDPLREIPIAILWMLFLYSGYRLMQLKTLPSKSLKRKKLIKMFGDIPLLLAVGFAFFLVMLFIPLPNNTIVNNSKNDILVTTHSHTEYSHDGLTTQKNMWEWHKRNGFDAFFITDHANYNKTMEFSRQQRDNKFPLTPMVMVGQEHSGSNHMSLLGLDGSFQTMEQPDSTIVKLTHNNGGAVIINHWFDGKGKEKEFYKELGADGFEIENVGKELYYDRTLFQELKQYCEENELIMVGGLDYHGYGRVCAIWNAFTIPNWYAMDPKAKVRSIVEILRDRDQSKLKILMYRDRPSYKGIPLLLSPPVTIINYFRSLNGYQVASWMMWWAILQLLLKFKKIKNLDCVNALPIWGALSSLFMLVLGVFYYRRGQALQGYTKLYTEYSTLLYIIGGVFLLYSGMVIYYRFVRKNENT</sequence>
<evidence type="ECO:0000256" key="1">
    <source>
        <dbReference type="SAM" id="Phobius"/>
    </source>
</evidence>
<reference evidence="3" key="2">
    <citation type="submission" date="2020-09" db="EMBL/GenBank/DDBJ databases">
        <authorList>
            <person name="Sun Q."/>
            <person name="Kim S."/>
        </authorList>
    </citation>
    <scope>NUCLEOTIDE SEQUENCE</scope>
    <source>
        <strain evidence="3">KCTC 12113</strain>
    </source>
</reference>
<keyword evidence="1" id="KW-0472">Membrane</keyword>
<dbReference type="PANTHER" id="PTHR42924:SF3">
    <property type="entry name" value="POLYMERASE_HISTIDINOL PHOSPHATASE N-TERMINAL DOMAIN-CONTAINING PROTEIN"/>
    <property type="match status" value="1"/>
</dbReference>